<protein>
    <submittedName>
        <fullName evidence="1">Uncharacterized protein</fullName>
    </submittedName>
</protein>
<reference evidence="1 2" key="1">
    <citation type="submission" date="2022-02" db="EMBL/GenBank/DDBJ databases">
        <title>Comparative genomics of the first Antarctic Pseudomonas spp. capable of biotransforming 2,4,6-Trinitrotoluene.</title>
        <authorList>
            <person name="Cabrera M.A."/>
            <person name="Marquez S.L."/>
            <person name="Perez-Donoso J.M."/>
        </authorList>
    </citation>
    <scope>NUCLEOTIDE SEQUENCE [LARGE SCALE GENOMIC DNA]</scope>
    <source>
        <strain evidence="1 2">TNT19</strain>
    </source>
</reference>
<evidence type="ECO:0000313" key="2">
    <source>
        <dbReference type="Proteomes" id="UP001299876"/>
    </source>
</evidence>
<proteinExistence type="predicted"/>
<gene>
    <name evidence="1" type="ORF">L9059_16100</name>
</gene>
<comment type="caution">
    <text evidence="1">The sequence shown here is derived from an EMBL/GenBank/DDBJ whole genome shotgun (WGS) entry which is preliminary data.</text>
</comment>
<dbReference type="Proteomes" id="UP001299876">
    <property type="component" value="Unassembled WGS sequence"/>
</dbReference>
<accession>A0ABT0F114</accession>
<name>A0ABT0F114_9PSED</name>
<evidence type="ECO:0000313" key="1">
    <source>
        <dbReference type="EMBL" id="MCK1791686.1"/>
    </source>
</evidence>
<keyword evidence="2" id="KW-1185">Reference proteome</keyword>
<dbReference type="RefSeq" id="WP_247291985.1">
    <property type="nucleotide sequence ID" value="NZ_JAKNRW010000012.1"/>
</dbReference>
<organism evidence="1 2">
    <name type="scientific">Pseudomonas violetae</name>
    <dbReference type="NCBI Taxonomy" id="2915813"/>
    <lineage>
        <taxon>Bacteria</taxon>
        <taxon>Pseudomonadati</taxon>
        <taxon>Pseudomonadota</taxon>
        <taxon>Gammaproteobacteria</taxon>
        <taxon>Pseudomonadales</taxon>
        <taxon>Pseudomonadaceae</taxon>
        <taxon>Pseudomonas</taxon>
    </lineage>
</organism>
<dbReference type="EMBL" id="JAKNRW010000012">
    <property type="protein sequence ID" value="MCK1791686.1"/>
    <property type="molecule type" value="Genomic_DNA"/>
</dbReference>
<sequence>MKSKERTVSYSNKLGDSAFFIYESSSSRIIPAPFNYACDRKKIIWAQEIFVQMSFVSHQERGKPLQVTNLHQAINCCAALRGICEYWQTYLPNKPLWNWTEKNLTDFFHTKMVKTDISDHHPSPIYANQNFSNYSNIFKISHAARLNGKISDGLGFPITTKLKHLIMEPLLDDMGLTIEEWLKGQSHPPVPLGISAVILSSAINLLESDETAVALSLYSAWRKSRQLHQKWFPTRTCNSDIIQQSKIIEGDNFGIKEALEAHNVGHVHELPWRNRREFRRFRRRLIGACLNIMLIQSGHRSHEFQSTVSNDRRLRRGLLMVKQKLDKSLNGLKAYRPLAKLSTRAAETLWNLSFVNPDLYPMPLQHSFHDTRFAEMVIHNEFPVDAFTSFDNCSLNARLNAFYQSDVLPIMPEAHNIHPILSTHQFRHSFAEFSLRRFDEDVHESLREHFIHRSEYSTKIYEHWKLNPAVQSMLEKNYLYELIGKTAEGKLEARFWGPAFQRIKAEINRIKFLHPNKPGEHYQQILDSIERFAVFEWGFCVLFSSSKREANCCDFVTGLPDVDALATPGRCSGCPNNMVNTIQKGNLLRIELAYSEMSETHPIKAIGDLCKDMANQISRRTKK</sequence>